<reference evidence="9" key="1">
    <citation type="submission" date="2025-08" db="UniProtKB">
        <authorList>
            <consortium name="RefSeq"/>
        </authorList>
    </citation>
    <scope>IDENTIFICATION</scope>
    <source>
        <tissue evidence="9">Fruit stalk</tissue>
    </source>
</reference>
<keyword evidence="3" id="KW-0143">Chaperone</keyword>
<evidence type="ECO:0000313" key="9">
    <source>
        <dbReference type="RefSeq" id="XP_022746402.1"/>
    </source>
</evidence>
<protein>
    <recommendedName>
        <fullName evidence="5">Peptidyl-prolyl cis-trans isomerase</fullName>
        <shortName evidence="5">PPIase</shortName>
        <ecNumber evidence="5">5.2.1.8</ecNumber>
    </recommendedName>
</protein>
<dbReference type="PANTHER" id="PTHR11071:SF561">
    <property type="entry name" value="PEPTIDYL-PROLYL CIS-TRANS ISOMERASE D-RELATED"/>
    <property type="match status" value="1"/>
</dbReference>
<dbReference type="PANTHER" id="PTHR11071">
    <property type="entry name" value="PEPTIDYL-PROLYL CIS-TRANS ISOMERASE"/>
    <property type="match status" value="1"/>
</dbReference>
<dbReference type="PROSITE" id="PS50072">
    <property type="entry name" value="CSA_PPIASE_2"/>
    <property type="match status" value="1"/>
</dbReference>
<dbReference type="Pfam" id="PF00160">
    <property type="entry name" value="Pro_isomerase"/>
    <property type="match status" value="1"/>
</dbReference>
<evidence type="ECO:0000256" key="6">
    <source>
        <dbReference type="SAM" id="MobiDB-lite"/>
    </source>
</evidence>
<organism evidence="8 9">
    <name type="scientific">Durio zibethinus</name>
    <name type="common">Durian</name>
    <dbReference type="NCBI Taxonomy" id="66656"/>
    <lineage>
        <taxon>Eukaryota</taxon>
        <taxon>Viridiplantae</taxon>
        <taxon>Streptophyta</taxon>
        <taxon>Embryophyta</taxon>
        <taxon>Tracheophyta</taxon>
        <taxon>Spermatophyta</taxon>
        <taxon>Magnoliopsida</taxon>
        <taxon>eudicotyledons</taxon>
        <taxon>Gunneridae</taxon>
        <taxon>Pentapetalae</taxon>
        <taxon>rosids</taxon>
        <taxon>malvids</taxon>
        <taxon>Malvales</taxon>
        <taxon>Malvaceae</taxon>
        <taxon>Helicteroideae</taxon>
        <taxon>Durio</taxon>
    </lineage>
</organism>
<dbReference type="GeneID" id="111296386"/>
<dbReference type="PRINTS" id="PR00153">
    <property type="entry name" value="CSAPPISMRASE"/>
</dbReference>
<evidence type="ECO:0000256" key="2">
    <source>
        <dbReference type="ARBA" id="ARBA00023110"/>
    </source>
</evidence>
<evidence type="ECO:0000313" key="8">
    <source>
        <dbReference type="Proteomes" id="UP000515121"/>
    </source>
</evidence>
<dbReference type="GO" id="GO:0005737">
    <property type="term" value="C:cytoplasm"/>
    <property type="evidence" value="ECO:0007669"/>
    <property type="project" value="TreeGrafter"/>
</dbReference>
<dbReference type="SUPFAM" id="SSF50891">
    <property type="entry name" value="Cyclophilin-like"/>
    <property type="match status" value="1"/>
</dbReference>
<dbReference type="GO" id="GO:0003755">
    <property type="term" value="F:peptidyl-prolyl cis-trans isomerase activity"/>
    <property type="evidence" value="ECO:0007669"/>
    <property type="project" value="UniProtKB-UniRule"/>
</dbReference>
<comment type="catalytic activity">
    <reaction evidence="5">
        <text>[protein]-peptidylproline (omega=180) = [protein]-peptidylproline (omega=0)</text>
        <dbReference type="Rhea" id="RHEA:16237"/>
        <dbReference type="Rhea" id="RHEA-COMP:10747"/>
        <dbReference type="Rhea" id="RHEA-COMP:10748"/>
        <dbReference type="ChEBI" id="CHEBI:83833"/>
        <dbReference type="ChEBI" id="CHEBI:83834"/>
        <dbReference type="EC" id="5.2.1.8"/>
    </reaction>
</comment>
<dbReference type="KEGG" id="dzi:111296386"/>
<dbReference type="OrthoDB" id="193499at2759"/>
<name>A0A6P5Z1C8_DURZI</name>
<dbReference type="Gene3D" id="2.40.100.10">
    <property type="entry name" value="Cyclophilin-like"/>
    <property type="match status" value="1"/>
</dbReference>
<dbReference type="GO" id="GO:0006457">
    <property type="term" value="P:protein folding"/>
    <property type="evidence" value="ECO:0007669"/>
    <property type="project" value="InterPro"/>
</dbReference>
<evidence type="ECO:0000256" key="1">
    <source>
        <dbReference type="ARBA" id="ARBA00007365"/>
    </source>
</evidence>
<keyword evidence="8" id="KW-1185">Reference proteome</keyword>
<dbReference type="AlphaFoldDB" id="A0A6P5Z1C8"/>
<comment type="function">
    <text evidence="5">PPIases accelerate the folding of proteins. It catalyzes the cis-trans isomerization of proline imidic peptide bonds in oligopeptides.</text>
</comment>
<comment type="similarity">
    <text evidence="1 5">Belongs to the cyclophilin-type PPIase family.</text>
</comment>
<accession>A0A6P5Z1C8</accession>
<gene>
    <name evidence="9" type="primary">LOC111296386</name>
</gene>
<dbReference type="InterPro" id="IPR020892">
    <property type="entry name" value="Cyclophilin-type_PPIase_CS"/>
</dbReference>
<feature type="compositionally biased region" description="Gly residues" evidence="6">
    <location>
        <begin position="1"/>
        <end position="13"/>
    </location>
</feature>
<sequence>MASGGEGGAGGVEWHGRPPNPKNPIVFFDLTIGSTPAGRIKMELFVDIAPKTAENFRQLCTGEYRKAGLPVGYKGCQFHRVIKDFMIQAGDFVKENLAFPMSLESNVLLRMQNELHYAAKHFF</sequence>
<evidence type="ECO:0000256" key="4">
    <source>
        <dbReference type="ARBA" id="ARBA00023235"/>
    </source>
</evidence>
<feature type="region of interest" description="Disordered" evidence="6">
    <location>
        <begin position="1"/>
        <end position="20"/>
    </location>
</feature>
<dbReference type="GO" id="GO:0016018">
    <property type="term" value="F:cyclosporin A binding"/>
    <property type="evidence" value="ECO:0007669"/>
    <property type="project" value="TreeGrafter"/>
</dbReference>
<dbReference type="PROSITE" id="PS00170">
    <property type="entry name" value="CSA_PPIASE_1"/>
    <property type="match status" value="1"/>
</dbReference>
<feature type="domain" description="PPIase cyclophilin-type" evidence="7">
    <location>
        <begin position="27"/>
        <end position="123"/>
    </location>
</feature>
<dbReference type="RefSeq" id="XP_022746402.1">
    <property type="nucleotide sequence ID" value="XM_022890667.1"/>
</dbReference>
<evidence type="ECO:0000259" key="7">
    <source>
        <dbReference type="PROSITE" id="PS50072"/>
    </source>
</evidence>
<proteinExistence type="inferred from homology"/>
<dbReference type="InterPro" id="IPR029000">
    <property type="entry name" value="Cyclophilin-like_dom_sf"/>
</dbReference>
<evidence type="ECO:0000256" key="5">
    <source>
        <dbReference type="RuleBase" id="RU363019"/>
    </source>
</evidence>
<dbReference type="EC" id="5.2.1.8" evidence="5"/>
<keyword evidence="4 5" id="KW-0413">Isomerase</keyword>
<dbReference type="InterPro" id="IPR002130">
    <property type="entry name" value="Cyclophilin-type_PPIase_dom"/>
</dbReference>
<keyword evidence="2 5" id="KW-0697">Rotamase</keyword>
<dbReference type="Proteomes" id="UP000515121">
    <property type="component" value="Unplaced"/>
</dbReference>
<evidence type="ECO:0000256" key="3">
    <source>
        <dbReference type="ARBA" id="ARBA00023186"/>
    </source>
</evidence>